<evidence type="ECO:0000256" key="1">
    <source>
        <dbReference type="SAM" id="MobiDB-lite"/>
    </source>
</evidence>
<feature type="region of interest" description="Disordered" evidence="1">
    <location>
        <begin position="1"/>
        <end position="25"/>
    </location>
</feature>
<sequence>MTSVDESACRAQPIKPYAKDHVPGNRKMGFPSGMFQRLKSEPALISDDGWTRPSLKGWTLSPEDALQKGPNNRDSDYIGGSAQPNLGSEWAGLGPKGRLEKATNEINRSAEYVKGQAGPTLSAGGRRWGPTGIATIDSREAVKKYGGRYNM</sequence>
<name>A0A5P1FKI6_ASPOF</name>
<dbReference type="AlphaFoldDB" id="A0A5P1FKI6"/>
<dbReference type="Gramene" id="ONK78622">
    <property type="protein sequence ID" value="ONK78622"/>
    <property type="gene ID" value="A4U43_C02F20740"/>
</dbReference>
<evidence type="ECO:0000313" key="3">
    <source>
        <dbReference type="Proteomes" id="UP000243459"/>
    </source>
</evidence>
<organism evidence="2 3">
    <name type="scientific">Asparagus officinalis</name>
    <name type="common">Garden asparagus</name>
    <dbReference type="NCBI Taxonomy" id="4686"/>
    <lineage>
        <taxon>Eukaryota</taxon>
        <taxon>Viridiplantae</taxon>
        <taxon>Streptophyta</taxon>
        <taxon>Embryophyta</taxon>
        <taxon>Tracheophyta</taxon>
        <taxon>Spermatophyta</taxon>
        <taxon>Magnoliopsida</taxon>
        <taxon>Liliopsida</taxon>
        <taxon>Asparagales</taxon>
        <taxon>Asparagaceae</taxon>
        <taxon>Asparagoideae</taxon>
        <taxon>Asparagus</taxon>
    </lineage>
</organism>
<dbReference type="Proteomes" id="UP000243459">
    <property type="component" value="Chromosome 2"/>
</dbReference>
<proteinExistence type="predicted"/>
<keyword evidence="3" id="KW-1185">Reference proteome</keyword>
<feature type="region of interest" description="Disordered" evidence="1">
    <location>
        <begin position="43"/>
        <end position="96"/>
    </location>
</feature>
<gene>
    <name evidence="2" type="ORF">A4U43_C02F20740</name>
</gene>
<accession>A0A5P1FKI6</accession>
<reference evidence="3" key="1">
    <citation type="journal article" date="2017" name="Nat. Commun.">
        <title>The asparagus genome sheds light on the origin and evolution of a young Y chromosome.</title>
        <authorList>
            <person name="Harkess A."/>
            <person name="Zhou J."/>
            <person name="Xu C."/>
            <person name="Bowers J.E."/>
            <person name="Van der Hulst R."/>
            <person name="Ayyampalayam S."/>
            <person name="Mercati F."/>
            <person name="Riccardi P."/>
            <person name="McKain M.R."/>
            <person name="Kakrana A."/>
            <person name="Tang H."/>
            <person name="Ray J."/>
            <person name="Groenendijk J."/>
            <person name="Arikit S."/>
            <person name="Mathioni S.M."/>
            <person name="Nakano M."/>
            <person name="Shan H."/>
            <person name="Telgmann-Rauber A."/>
            <person name="Kanno A."/>
            <person name="Yue Z."/>
            <person name="Chen H."/>
            <person name="Li W."/>
            <person name="Chen Y."/>
            <person name="Xu X."/>
            <person name="Zhang Y."/>
            <person name="Luo S."/>
            <person name="Chen H."/>
            <person name="Gao J."/>
            <person name="Mao Z."/>
            <person name="Pires J.C."/>
            <person name="Luo M."/>
            <person name="Kudrna D."/>
            <person name="Wing R.A."/>
            <person name="Meyers B.C."/>
            <person name="Yi K."/>
            <person name="Kong H."/>
            <person name="Lavrijsen P."/>
            <person name="Sunseri F."/>
            <person name="Falavigna A."/>
            <person name="Ye Y."/>
            <person name="Leebens-Mack J.H."/>
            <person name="Chen G."/>
        </authorList>
    </citation>
    <scope>NUCLEOTIDE SEQUENCE [LARGE SCALE GENOMIC DNA]</scope>
    <source>
        <strain evidence="3">cv. DH0086</strain>
    </source>
</reference>
<evidence type="ECO:0000313" key="2">
    <source>
        <dbReference type="EMBL" id="ONK78622.1"/>
    </source>
</evidence>
<protein>
    <submittedName>
        <fullName evidence="2">Uncharacterized protein</fullName>
    </submittedName>
</protein>
<dbReference type="EMBL" id="CM007382">
    <property type="protein sequence ID" value="ONK78622.1"/>
    <property type="molecule type" value="Genomic_DNA"/>
</dbReference>